<dbReference type="EMBL" id="JACOGK010000040">
    <property type="protein sequence ID" value="MBC3537772.1"/>
    <property type="molecule type" value="Genomic_DNA"/>
</dbReference>
<evidence type="ECO:0000313" key="2">
    <source>
        <dbReference type="Proteomes" id="UP000606870"/>
    </source>
</evidence>
<protein>
    <submittedName>
        <fullName evidence="1">Uncharacterized protein</fullName>
    </submittedName>
</protein>
<comment type="caution">
    <text evidence="1">The sequence shown here is derived from an EMBL/GenBank/DDBJ whole genome shotgun (WGS) entry which is preliminary data.</text>
</comment>
<dbReference type="Proteomes" id="UP000606870">
    <property type="component" value="Unassembled WGS sequence"/>
</dbReference>
<organism evidence="1 2">
    <name type="scientific">Megasphaera hominis</name>
    <dbReference type="NCBI Taxonomy" id="159836"/>
    <lineage>
        <taxon>Bacteria</taxon>
        <taxon>Bacillati</taxon>
        <taxon>Bacillota</taxon>
        <taxon>Negativicutes</taxon>
        <taxon>Veillonellales</taxon>
        <taxon>Veillonellaceae</taxon>
        <taxon>Megasphaera</taxon>
    </lineage>
</organism>
<reference evidence="1 2" key="1">
    <citation type="submission" date="2020-08" db="EMBL/GenBank/DDBJ databases">
        <authorList>
            <person name="Liu C."/>
            <person name="Sun Q."/>
        </authorList>
    </citation>
    <scope>NUCLEOTIDE SEQUENCE [LARGE SCALE GENOMIC DNA]</scope>
    <source>
        <strain evidence="1 2">NSJ-59</strain>
    </source>
</reference>
<name>A0ABR6VLS1_9FIRM</name>
<keyword evidence="2" id="KW-1185">Reference proteome</keyword>
<dbReference type="RefSeq" id="WP_186504346.1">
    <property type="nucleotide sequence ID" value="NZ_JACOGK010000040.1"/>
</dbReference>
<accession>A0ABR6VLS1</accession>
<evidence type="ECO:0000313" key="1">
    <source>
        <dbReference type="EMBL" id="MBC3537772.1"/>
    </source>
</evidence>
<sequence>MADRKEIHEFAVTWQEKFINEDSSFWELSSAIFSDACLAFGFADAGRIVVAQGQPLAAVDREALRKSLAAVTDVTLIGTAIYSLWSAWARDEKTLMARQNREWLALALERLAALTTEPVYRFQGRLSRMRLVSNTMSYGPMPEPFEEIEQHVTVNAKGRVWLTGYAFGNGRELNQKVRRQNYTIENEALQILFETLMDHFSQADPSQTDTVLDVGTWVLELTNTAGETYIFQGPLCVDQAEDQRNLSNLLREALHDNTLFAFDGECEADEIERITLEYNRHSKIDVSHQIADELGDYVYWDYAERLIIDREKEKIEHVRQIARNCKVTSTYEIEGGVPALLDSFDASYLFAHTQGNPSDVVPMPYEQKEYSITIVYKRRSPVVHKGSFDKLGLPQDFPDFASVLLDFLQFYSRQEMLSPWTYNRPRRRQCEYIYCSVVFNENGPSYYYLTDDDTIDIGEEVVVPTGQDNHEAVVTVVDIEYFRKDNAPYPFQNTKWILRRCLDDDPVLHPDT</sequence>
<gene>
    <name evidence="1" type="ORF">H8J70_11025</name>
</gene>
<proteinExistence type="predicted"/>